<sequence>MVYAGFEMNHKYIAETLCINKSRPWMHCNGKCYFMKKVHQAGENEKKQEAKDNLNRLEVPFFQEPFQLSFIEPTILEMVKNSLPAYTYQYSSRYIETIFRPPKFTV</sequence>
<dbReference type="EMBL" id="MPPL01000001">
    <property type="protein sequence ID" value="OKS84602.1"/>
    <property type="molecule type" value="Genomic_DNA"/>
</dbReference>
<comment type="caution">
    <text evidence="1">The sequence shown here is derived from an EMBL/GenBank/DDBJ whole genome shotgun (WGS) entry which is preliminary data.</text>
</comment>
<gene>
    <name evidence="1" type="ORF">RG47T_0034</name>
</gene>
<protein>
    <submittedName>
        <fullName evidence="1">Uncharacterized protein</fullName>
    </submittedName>
</protein>
<reference evidence="1 2" key="1">
    <citation type="submission" date="2016-11" db="EMBL/GenBank/DDBJ databases">
        <title>Whole Genome Sequencing of Mucilaginibacter polytrichastri RG4-7(T) isolated from the moss sample.</title>
        <authorList>
            <person name="Li Y."/>
        </authorList>
    </citation>
    <scope>NUCLEOTIDE SEQUENCE [LARGE SCALE GENOMIC DNA]</scope>
    <source>
        <strain evidence="1 2">RG4-7</strain>
    </source>
</reference>
<dbReference type="STRING" id="1302689.RG47T_0034"/>
<evidence type="ECO:0000313" key="1">
    <source>
        <dbReference type="EMBL" id="OKS84602.1"/>
    </source>
</evidence>
<organism evidence="1 2">
    <name type="scientific">Mucilaginibacter polytrichastri</name>
    <dbReference type="NCBI Taxonomy" id="1302689"/>
    <lineage>
        <taxon>Bacteria</taxon>
        <taxon>Pseudomonadati</taxon>
        <taxon>Bacteroidota</taxon>
        <taxon>Sphingobacteriia</taxon>
        <taxon>Sphingobacteriales</taxon>
        <taxon>Sphingobacteriaceae</taxon>
        <taxon>Mucilaginibacter</taxon>
    </lineage>
</organism>
<evidence type="ECO:0000313" key="2">
    <source>
        <dbReference type="Proteomes" id="UP000186720"/>
    </source>
</evidence>
<dbReference type="AlphaFoldDB" id="A0A1Q5ZS54"/>
<dbReference type="Proteomes" id="UP000186720">
    <property type="component" value="Unassembled WGS sequence"/>
</dbReference>
<name>A0A1Q5ZS54_9SPHI</name>
<accession>A0A1Q5ZS54</accession>
<keyword evidence="2" id="KW-1185">Reference proteome</keyword>
<proteinExistence type="predicted"/>